<accession>A0AAW1JXN7</accession>
<dbReference type="Proteomes" id="UP001458880">
    <property type="component" value="Unassembled WGS sequence"/>
</dbReference>
<name>A0AAW1JXN7_POPJA</name>
<gene>
    <name evidence="1" type="ORF">QE152_g26804</name>
</gene>
<protein>
    <submittedName>
        <fullName evidence="1">Uncharacterized protein</fullName>
    </submittedName>
</protein>
<keyword evidence="2" id="KW-1185">Reference proteome</keyword>
<sequence length="328" mass="37148">MERRKNSTSNSTEHNQKVLNFRLQAEHMLQNAILMTEMGMGIKERCSSAEKYVSYLRNITLRAAKNVAALDASGRSFLALAQKLILSVMALIDDVPLALSDQPCLNLKLEFEKLLSIIEKELTEIDDIDTSEHVPNINNLTEKIKYLEAKQRMTDTSCLQRSGSVKSVKSDVDEKYPENLSRDSLIDLNNVVNLPPVPEDIFTTFSNKPTRTSSLSSLKSMRKVKLFLQRAANHSDEEDLSSDTEEHEFPKILIGDSDEKMLSCQQLSPKKQFLGNIKEESQDYEISKNRKSLISASGESPFRSYLEVWESNNMPTRIKNIIKANELG</sequence>
<evidence type="ECO:0000313" key="1">
    <source>
        <dbReference type="EMBL" id="KAK9709076.1"/>
    </source>
</evidence>
<dbReference type="EMBL" id="JASPKY010000317">
    <property type="protein sequence ID" value="KAK9709076.1"/>
    <property type="molecule type" value="Genomic_DNA"/>
</dbReference>
<reference evidence="1 2" key="1">
    <citation type="journal article" date="2024" name="BMC Genomics">
        <title>De novo assembly and annotation of Popillia japonica's genome with initial clues to its potential as an invasive pest.</title>
        <authorList>
            <person name="Cucini C."/>
            <person name="Boschi S."/>
            <person name="Funari R."/>
            <person name="Cardaioli E."/>
            <person name="Iannotti N."/>
            <person name="Marturano G."/>
            <person name="Paoli F."/>
            <person name="Bruttini M."/>
            <person name="Carapelli A."/>
            <person name="Frati F."/>
            <person name="Nardi F."/>
        </authorList>
    </citation>
    <scope>NUCLEOTIDE SEQUENCE [LARGE SCALE GENOMIC DNA]</scope>
    <source>
        <strain evidence="1">DMR45628</strain>
    </source>
</reference>
<evidence type="ECO:0000313" key="2">
    <source>
        <dbReference type="Proteomes" id="UP001458880"/>
    </source>
</evidence>
<comment type="caution">
    <text evidence="1">The sequence shown here is derived from an EMBL/GenBank/DDBJ whole genome shotgun (WGS) entry which is preliminary data.</text>
</comment>
<organism evidence="1 2">
    <name type="scientific">Popillia japonica</name>
    <name type="common">Japanese beetle</name>
    <dbReference type="NCBI Taxonomy" id="7064"/>
    <lineage>
        <taxon>Eukaryota</taxon>
        <taxon>Metazoa</taxon>
        <taxon>Ecdysozoa</taxon>
        <taxon>Arthropoda</taxon>
        <taxon>Hexapoda</taxon>
        <taxon>Insecta</taxon>
        <taxon>Pterygota</taxon>
        <taxon>Neoptera</taxon>
        <taxon>Endopterygota</taxon>
        <taxon>Coleoptera</taxon>
        <taxon>Polyphaga</taxon>
        <taxon>Scarabaeiformia</taxon>
        <taxon>Scarabaeidae</taxon>
        <taxon>Rutelinae</taxon>
        <taxon>Popillia</taxon>
    </lineage>
</organism>
<proteinExistence type="predicted"/>
<dbReference type="AlphaFoldDB" id="A0AAW1JXN7"/>